<dbReference type="EMBL" id="RHFK02000003">
    <property type="protein sequence ID" value="TWW78844.1"/>
    <property type="molecule type" value="Genomic_DNA"/>
</dbReference>
<evidence type="ECO:0000313" key="2">
    <source>
        <dbReference type="EMBL" id="TWW78844.1"/>
    </source>
</evidence>
<dbReference type="Proteomes" id="UP000324091">
    <property type="component" value="Chromosome 11"/>
</dbReference>
<feature type="compositionally biased region" description="Low complexity" evidence="1">
    <location>
        <begin position="30"/>
        <end position="64"/>
    </location>
</feature>
<organism evidence="2 3">
    <name type="scientific">Takifugu flavidus</name>
    <name type="common">sansaifugu</name>
    <dbReference type="NCBI Taxonomy" id="433684"/>
    <lineage>
        <taxon>Eukaryota</taxon>
        <taxon>Metazoa</taxon>
        <taxon>Chordata</taxon>
        <taxon>Craniata</taxon>
        <taxon>Vertebrata</taxon>
        <taxon>Euteleostomi</taxon>
        <taxon>Actinopterygii</taxon>
        <taxon>Neopterygii</taxon>
        <taxon>Teleostei</taxon>
        <taxon>Neoteleostei</taxon>
        <taxon>Acanthomorphata</taxon>
        <taxon>Eupercaria</taxon>
        <taxon>Tetraodontiformes</taxon>
        <taxon>Tetradontoidea</taxon>
        <taxon>Tetraodontidae</taxon>
        <taxon>Takifugu</taxon>
    </lineage>
</organism>
<reference evidence="2 3" key="1">
    <citation type="submission" date="2019-04" db="EMBL/GenBank/DDBJ databases">
        <title>Chromosome genome assembly for Takifugu flavidus.</title>
        <authorList>
            <person name="Xiao S."/>
        </authorList>
    </citation>
    <scope>NUCLEOTIDE SEQUENCE [LARGE SCALE GENOMIC DNA]</scope>
    <source>
        <strain evidence="2">HTHZ2018</strain>
        <tissue evidence="2">Muscle</tissue>
    </source>
</reference>
<name>A0A5C6PGC3_9TELE</name>
<protein>
    <submittedName>
        <fullName evidence="2">Uncharacterized protein</fullName>
    </submittedName>
</protein>
<sequence>MGGVDKKWCDKRPAVAFSTGAAVIDSPPQASSSASSSANDVSSMSTETTDPSSDPTVTSETDSSLDSHTSLGALACCR</sequence>
<dbReference type="AlphaFoldDB" id="A0A5C6PGC3"/>
<comment type="caution">
    <text evidence="2">The sequence shown here is derived from an EMBL/GenBank/DDBJ whole genome shotgun (WGS) entry which is preliminary data.</text>
</comment>
<evidence type="ECO:0000256" key="1">
    <source>
        <dbReference type="SAM" id="MobiDB-lite"/>
    </source>
</evidence>
<proteinExistence type="predicted"/>
<accession>A0A5C6PGC3</accession>
<evidence type="ECO:0000313" key="3">
    <source>
        <dbReference type="Proteomes" id="UP000324091"/>
    </source>
</evidence>
<feature type="region of interest" description="Disordered" evidence="1">
    <location>
        <begin position="20"/>
        <end position="78"/>
    </location>
</feature>
<keyword evidence="3" id="KW-1185">Reference proteome</keyword>
<gene>
    <name evidence="2" type="ORF">D4764_11G0009650</name>
</gene>